<gene>
    <name evidence="1" type="ORF">pdam_00021817</name>
</gene>
<dbReference type="Proteomes" id="UP000275408">
    <property type="component" value="Unassembled WGS sequence"/>
</dbReference>
<dbReference type="EMBL" id="RCHS01001977">
    <property type="protein sequence ID" value="RMX50367.1"/>
    <property type="molecule type" value="Genomic_DNA"/>
</dbReference>
<accession>A0A3M6U9N9</accession>
<reference evidence="1 2" key="1">
    <citation type="journal article" date="2018" name="Sci. Rep.">
        <title>Comparative analysis of the Pocillopora damicornis genome highlights role of immune system in coral evolution.</title>
        <authorList>
            <person name="Cunning R."/>
            <person name="Bay R.A."/>
            <person name="Gillette P."/>
            <person name="Baker A.C."/>
            <person name="Traylor-Knowles N."/>
        </authorList>
    </citation>
    <scope>NUCLEOTIDE SEQUENCE [LARGE SCALE GENOMIC DNA]</scope>
    <source>
        <strain evidence="1">RSMAS</strain>
        <tissue evidence="1">Whole animal</tissue>
    </source>
</reference>
<proteinExistence type="predicted"/>
<keyword evidence="2" id="KW-1185">Reference proteome</keyword>
<evidence type="ECO:0000313" key="2">
    <source>
        <dbReference type="Proteomes" id="UP000275408"/>
    </source>
</evidence>
<name>A0A3M6U9N9_POCDA</name>
<dbReference type="AlphaFoldDB" id="A0A3M6U9N9"/>
<evidence type="ECO:0000313" key="1">
    <source>
        <dbReference type="EMBL" id="RMX50367.1"/>
    </source>
</evidence>
<sequence length="113" mass="12669">MEFNSKKCKYLAITRKKNIVDSTFTLNGSQIIMSNIKLIPSIMLILLSGEIVQQPKIAKLGCSSWRVPWIKRSGSWVDSSALTQMGVVTEVVIEMVLTIAELWNFTEGTFTVD</sequence>
<comment type="caution">
    <text evidence="1">The sequence shown here is derived from an EMBL/GenBank/DDBJ whole genome shotgun (WGS) entry which is preliminary data.</text>
</comment>
<organism evidence="1 2">
    <name type="scientific">Pocillopora damicornis</name>
    <name type="common">Cauliflower coral</name>
    <name type="synonym">Millepora damicornis</name>
    <dbReference type="NCBI Taxonomy" id="46731"/>
    <lineage>
        <taxon>Eukaryota</taxon>
        <taxon>Metazoa</taxon>
        <taxon>Cnidaria</taxon>
        <taxon>Anthozoa</taxon>
        <taxon>Hexacorallia</taxon>
        <taxon>Scleractinia</taxon>
        <taxon>Astrocoeniina</taxon>
        <taxon>Pocilloporidae</taxon>
        <taxon>Pocillopora</taxon>
    </lineage>
</organism>
<protein>
    <submittedName>
        <fullName evidence="1">Uncharacterized protein</fullName>
    </submittedName>
</protein>